<protein>
    <submittedName>
        <fullName evidence="1 3">Uncharacterized protein</fullName>
    </submittedName>
</protein>
<gene>
    <name evidence="1 3" type="ORF">BDZ99DRAFT_470718</name>
</gene>
<keyword evidence="2" id="KW-1185">Reference proteome</keyword>
<organism evidence="1">
    <name type="scientific">Mytilinidion resinicola</name>
    <dbReference type="NCBI Taxonomy" id="574789"/>
    <lineage>
        <taxon>Eukaryota</taxon>
        <taxon>Fungi</taxon>
        <taxon>Dikarya</taxon>
        <taxon>Ascomycota</taxon>
        <taxon>Pezizomycotina</taxon>
        <taxon>Dothideomycetes</taxon>
        <taxon>Pleosporomycetidae</taxon>
        <taxon>Mytilinidiales</taxon>
        <taxon>Mytilinidiaceae</taxon>
        <taxon>Mytilinidion</taxon>
    </lineage>
</organism>
<dbReference type="RefSeq" id="XP_033584717.1">
    <property type="nucleotide sequence ID" value="XM_033721643.1"/>
</dbReference>
<dbReference type="EMBL" id="MU003692">
    <property type="protein sequence ID" value="KAF2817753.1"/>
    <property type="molecule type" value="Genomic_DNA"/>
</dbReference>
<sequence length="279" mass="31040">MHIKGPSWLGLRRGVGRPVEFHDEPKVATQKLGKSKSVTANITSLQQGTCQGGQPASLVTLGFAFANHITSVRFTKITVKVVFEAVTVPRDASTSTSTTTQGLLAAHQHPEVQHFCPGILDTSATTADITEETSINQYVKRTQYKKKHYSTIEGQKWMNKLSSSRDFGMAEGYNEVEWTLQENHLQQNGLQPQFKVACLLKHASARYPFRANITISAATNATLYKGASEQAYLSVLFRNSESDSPQDLRNFDDMSDKDWEGIVDYDHIYASFTAMQLVD</sequence>
<reference evidence="3" key="3">
    <citation type="submission" date="2025-04" db="UniProtKB">
        <authorList>
            <consortium name="RefSeq"/>
        </authorList>
    </citation>
    <scope>IDENTIFICATION</scope>
    <source>
        <strain evidence="3">CBS 304.34</strain>
    </source>
</reference>
<reference evidence="3" key="2">
    <citation type="submission" date="2020-04" db="EMBL/GenBank/DDBJ databases">
        <authorList>
            <consortium name="NCBI Genome Project"/>
        </authorList>
    </citation>
    <scope>NUCLEOTIDE SEQUENCE</scope>
    <source>
        <strain evidence="3">CBS 304.34</strain>
    </source>
</reference>
<accession>A0A6A6ZAJ1</accession>
<evidence type="ECO:0000313" key="3">
    <source>
        <dbReference type="RefSeq" id="XP_033584717.1"/>
    </source>
</evidence>
<evidence type="ECO:0000313" key="1">
    <source>
        <dbReference type="EMBL" id="KAF2817753.1"/>
    </source>
</evidence>
<dbReference type="AlphaFoldDB" id="A0A6A6ZAJ1"/>
<name>A0A6A6ZAJ1_9PEZI</name>
<dbReference type="Proteomes" id="UP000504636">
    <property type="component" value="Unplaced"/>
</dbReference>
<reference evidence="1 3" key="1">
    <citation type="journal article" date="2020" name="Stud. Mycol.">
        <title>101 Dothideomycetes genomes: a test case for predicting lifestyles and emergence of pathogens.</title>
        <authorList>
            <person name="Haridas S."/>
            <person name="Albert R."/>
            <person name="Binder M."/>
            <person name="Bloem J."/>
            <person name="Labutti K."/>
            <person name="Salamov A."/>
            <person name="Andreopoulos B."/>
            <person name="Baker S."/>
            <person name="Barry K."/>
            <person name="Bills G."/>
            <person name="Bluhm B."/>
            <person name="Cannon C."/>
            <person name="Castanera R."/>
            <person name="Culley D."/>
            <person name="Daum C."/>
            <person name="Ezra D."/>
            <person name="Gonzalez J."/>
            <person name="Henrissat B."/>
            <person name="Kuo A."/>
            <person name="Liang C."/>
            <person name="Lipzen A."/>
            <person name="Lutzoni F."/>
            <person name="Magnuson J."/>
            <person name="Mondo S."/>
            <person name="Nolan M."/>
            <person name="Ohm R."/>
            <person name="Pangilinan J."/>
            <person name="Park H.-J."/>
            <person name="Ramirez L."/>
            <person name="Alfaro M."/>
            <person name="Sun H."/>
            <person name="Tritt A."/>
            <person name="Yoshinaga Y."/>
            <person name="Zwiers L.-H."/>
            <person name="Turgeon B."/>
            <person name="Goodwin S."/>
            <person name="Spatafora J."/>
            <person name="Crous P."/>
            <person name="Grigoriev I."/>
        </authorList>
    </citation>
    <scope>NUCLEOTIDE SEQUENCE</scope>
    <source>
        <strain evidence="1 3">CBS 304.34</strain>
    </source>
</reference>
<proteinExistence type="predicted"/>
<dbReference type="GeneID" id="54462536"/>
<evidence type="ECO:0000313" key="2">
    <source>
        <dbReference type="Proteomes" id="UP000504636"/>
    </source>
</evidence>